<organism evidence="11 12">
    <name type="scientific">Bernardetia litoralis (strain ATCC 23117 / DSM 6794 / NBRC 15988 / NCIMB 1366 / Fx l1 / Sio-4)</name>
    <name type="common">Flexibacter litoralis</name>
    <dbReference type="NCBI Taxonomy" id="880071"/>
    <lineage>
        <taxon>Bacteria</taxon>
        <taxon>Pseudomonadati</taxon>
        <taxon>Bacteroidota</taxon>
        <taxon>Cytophagia</taxon>
        <taxon>Cytophagales</taxon>
        <taxon>Bernardetiaceae</taxon>
        <taxon>Bernardetia</taxon>
    </lineage>
</organism>
<evidence type="ECO:0000256" key="7">
    <source>
        <dbReference type="ARBA" id="ARBA00034808"/>
    </source>
</evidence>
<dbReference type="GO" id="GO:0005524">
    <property type="term" value="F:ATP binding"/>
    <property type="evidence" value="ECO:0007669"/>
    <property type="project" value="UniProtKB-UniRule"/>
</dbReference>
<dbReference type="PANTHER" id="PTHR11070:SF30">
    <property type="entry name" value="F-BOX DNA HELICASE 1"/>
    <property type="match status" value="1"/>
</dbReference>
<evidence type="ECO:0000256" key="8">
    <source>
        <dbReference type="ARBA" id="ARBA00048988"/>
    </source>
</evidence>
<dbReference type="GO" id="GO:0016887">
    <property type="term" value="F:ATP hydrolysis activity"/>
    <property type="evidence" value="ECO:0007669"/>
    <property type="project" value="RHEA"/>
</dbReference>
<dbReference type="KEGG" id="fli:Fleli_1560"/>
<dbReference type="InterPro" id="IPR014017">
    <property type="entry name" value="DNA_helicase_UvrD-like_C"/>
</dbReference>
<feature type="domain" description="UvrD-like helicase ATP-binding" evidence="10">
    <location>
        <begin position="8"/>
        <end position="312"/>
    </location>
</feature>
<reference evidence="12" key="1">
    <citation type="submission" date="2012-06" db="EMBL/GenBank/DDBJ databases">
        <title>The complete genome of Flexibacter litoralis DSM 6794.</title>
        <authorList>
            <person name="Lucas S."/>
            <person name="Copeland A."/>
            <person name="Lapidus A."/>
            <person name="Glavina del Rio T."/>
            <person name="Dalin E."/>
            <person name="Tice H."/>
            <person name="Bruce D."/>
            <person name="Goodwin L."/>
            <person name="Pitluck S."/>
            <person name="Peters L."/>
            <person name="Ovchinnikova G."/>
            <person name="Lu M."/>
            <person name="Kyrpides N."/>
            <person name="Mavromatis K."/>
            <person name="Ivanova N."/>
            <person name="Brettin T."/>
            <person name="Detter J.C."/>
            <person name="Han C."/>
            <person name="Larimer F."/>
            <person name="Land M."/>
            <person name="Hauser L."/>
            <person name="Markowitz V."/>
            <person name="Cheng J.-F."/>
            <person name="Hugenholtz P."/>
            <person name="Woyke T."/>
            <person name="Wu D."/>
            <person name="Spring S."/>
            <person name="Lang E."/>
            <person name="Kopitz M."/>
            <person name="Brambilla E."/>
            <person name="Klenk H.-P."/>
            <person name="Eisen J.A."/>
        </authorList>
    </citation>
    <scope>NUCLEOTIDE SEQUENCE [LARGE SCALE GENOMIC DNA]</scope>
    <source>
        <strain evidence="12">ATCC 23117 / DSM 6794 / NBRC 15988 / NCIMB 1366 / Sio-4</strain>
    </source>
</reference>
<feature type="binding site" evidence="9">
    <location>
        <begin position="29"/>
        <end position="36"/>
    </location>
    <ligand>
        <name>ATP</name>
        <dbReference type="ChEBI" id="CHEBI:30616"/>
    </ligand>
</feature>
<keyword evidence="12" id="KW-1185">Reference proteome</keyword>
<dbReference type="STRING" id="880071.Fleli_1560"/>
<evidence type="ECO:0000256" key="6">
    <source>
        <dbReference type="ARBA" id="ARBA00034617"/>
    </source>
</evidence>
<accession>I4AJ44</accession>
<comment type="catalytic activity">
    <reaction evidence="8">
        <text>ATP + H2O = ADP + phosphate + H(+)</text>
        <dbReference type="Rhea" id="RHEA:13065"/>
        <dbReference type="ChEBI" id="CHEBI:15377"/>
        <dbReference type="ChEBI" id="CHEBI:15378"/>
        <dbReference type="ChEBI" id="CHEBI:30616"/>
        <dbReference type="ChEBI" id="CHEBI:43474"/>
        <dbReference type="ChEBI" id="CHEBI:456216"/>
        <dbReference type="EC" id="5.6.2.4"/>
    </reaction>
</comment>
<dbReference type="Pfam" id="PF00580">
    <property type="entry name" value="UvrD-helicase"/>
    <property type="match status" value="1"/>
</dbReference>
<evidence type="ECO:0000256" key="3">
    <source>
        <dbReference type="ARBA" id="ARBA00022806"/>
    </source>
</evidence>
<dbReference type="GO" id="GO:0003677">
    <property type="term" value="F:DNA binding"/>
    <property type="evidence" value="ECO:0007669"/>
    <property type="project" value="InterPro"/>
</dbReference>
<evidence type="ECO:0000256" key="5">
    <source>
        <dbReference type="ARBA" id="ARBA00023235"/>
    </source>
</evidence>
<evidence type="ECO:0000256" key="2">
    <source>
        <dbReference type="ARBA" id="ARBA00022801"/>
    </source>
</evidence>
<evidence type="ECO:0000313" key="11">
    <source>
        <dbReference type="EMBL" id="AFM03979.1"/>
    </source>
</evidence>
<dbReference type="InterPro" id="IPR000212">
    <property type="entry name" value="DNA_helicase_UvrD/REP"/>
</dbReference>
<dbReference type="Proteomes" id="UP000006054">
    <property type="component" value="Chromosome"/>
</dbReference>
<dbReference type="SUPFAM" id="SSF52540">
    <property type="entry name" value="P-loop containing nucleoside triphosphate hydrolases"/>
    <property type="match status" value="1"/>
</dbReference>
<evidence type="ECO:0000256" key="4">
    <source>
        <dbReference type="ARBA" id="ARBA00022840"/>
    </source>
</evidence>
<evidence type="ECO:0000259" key="10">
    <source>
        <dbReference type="PROSITE" id="PS51198"/>
    </source>
</evidence>
<keyword evidence="5" id="KW-0413">Isomerase</keyword>
<dbReference type="PATRIC" id="fig|880071.3.peg.1540"/>
<sequence length="501" mass="58027">MPLQNNIKPNLTSQQESIIESEGDLKVEAVAGSGKTTALLEYAKKREGEGFMLYLAFNRAIKEEILRKLRLNNQNDIPTLWVETAHSLAYRSLFRKKTPPLIFDLSLSSIKNYFHLSDTDSTNSYLLARHTKNFFDAFCQSTHKKISDLDYCEKLTPRKGLSYVQKNYDQLERQVKWIFDKMSDTKIPITHDFYLKKYQLSNPKLSFDWILFDEGQDASPVMLDIFMNQEATKLIVGDEHQQIYGWRSAINSLSNTDFPSLNLQKSFRCPAAVTDYAKEVVAWKKHVFPDFNINDFEMIPRTVYSNQNNEEESNQKKTHAVIARTHLGLIQTAIEWLFEAKKVSSVAFEGNFEKYLQLDDGSSISQLVNLNNKASRKKEFWYDWKQIEETAAVSQDRSLKRLVELVKKYGNELPNLLERLQNRITEPHKADITFTTAHKGKGLEWDTVYLQSDFVSEKQILKAVETKTGKSISKARKQSINEEINILYVALTRAREEVRKI</sequence>
<evidence type="ECO:0000313" key="12">
    <source>
        <dbReference type="Proteomes" id="UP000006054"/>
    </source>
</evidence>
<dbReference type="PROSITE" id="PS51198">
    <property type="entry name" value="UVRD_HELICASE_ATP_BIND"/>
    <property type="match status" value="1"/>
</dbReference>
<evidence type="ECO:0000256" key="1">
    <source>
        <dbReference type="ARBA" id="ARBA00022741"/>
    </source>
</evidence>
<dbReference type="Pfam" id="PF13361">
    <property type="entry name" value="UvrD_C"/>
    <property type="match status" value="1"/>
</dbReference>
<dbReference type="GO" id="GO:0043138">
    <property type="term" value="F:3'-5' DNA helicase activity"/>
    <property type="evidence" value="ECO:0007669"/>
    <property type="project" value="UniProtKB-EC"/>
</dbReference>
<gene>
    <name evidence="11" type="ordered locus">Fleli_1560</name>
</gene>
<dbReference type="eggNOG" id="COG0210">
    <property type="taxonomic scope" value="Bacteria"/>
</dbReference>
<dbReference type="EMBL" id="CP003345">
    <property type="protein sequence ID" value="AFM03979.1"/>
    <property type="molecule type" value="Genomic_DNA"/>
</dbReference>
<dbReference type="GO" id="GO:0031297">
    <property type="term" value="P:replication fork processing"/>
    <property type="evidence" value="ECO:0007669"/>
    <property type="project" value="TreeGrafter"/>
</dbReference>
<comment type="catalytic activity">
    <reaction evidence="6">
        <text>Couples ATP hydrolysis with the unwinding of duplex DNA by translocating in the 3'-5' direction.</text>
        <dbReference type="EC" id="5.6.2.4"/>
    </reaction>
</comment>
<dbReference type="HOGENOM" id="CLU_023291_2_0_10"/>
<proteinExistence type="predicted"/>
<dbReference type="OrthoDB" id="9765670at2"/>
<name>I4AJ44_BERLS</name>
<protein>
    <recommendedName>
        <fullName evidence="7">DNA 3'-5' helicase</fullName>
        <ecNumber evidence="7">5.6.2.4</ecNumber>
    </recommendedName>
</protein>
<keyword evidence="2 9" id="KW-0378">Hydrolase</keyword>
<keyword evidence="3 9" id="KW-0347">Helicase</keyword>
<dbReference type="EC" id="5.6.2.4" evidence="7"/>
<keyword evidence="4 9" id="KW-0067">ATP-binding</keyword>
<dbReference type="InterPro" id="IPR027417">
    <property type="entry name" value="P-loop_NTPase"/>
</dbReference>
<dbReference type="PANTHER" id="PTHR11070">
    <property type="entry name" value="UVRD / RECB / PCRA DNA HELICASE FAMILY MEMBER"/>
    <property type="match status" value="1"/>
</dbReference>
<dbReference type="Gene3D" id="1.10.486.10">
    <property type="entry name" value="PCRA, domain 4"/>
    <property type="match status" value="1"/>
</dbReference>
<dbReference type="RefSeq" id="WP_014797436.1">
    <property type="nucleotide sequence ID" value="NC_018018.1"/>
</dbReference>
<dbReference type="Gene3D" id="3.40.50.300">
    <property type="entry name" value="P-loop containing nucleotide triphosphate hydrolases"/>
    <property type="match status" value="2"/>
</dbReference>
<dbReference type="AlphaFoldDB" id="I4AJ44"/>
<dbReference type="GO" id="GO:0000724">
    <property type="term" value="P:double-strand break repair via homologous recombination"/>
    <property type="evidence" value="ECO:0007669"/>
    <property type="project" value="TreeGrafter"/>
</dbReference>
<evidence type="ECO:0000256" key="9">
    <source>
        <dbReference type="PROSITE-ProRule" id="PRU00560"/>
    </source>
</evidence>
<keyword evidence="1 9" id="KW-0547">Nucleotide-binding</keyword>
<dbReference type="InterPro" id="IPR014016">
    <property type="entry name" value="UvrD-like_ATP-bd"/>
</dbReference>